<evidence type="ECO:0000259" key="23">
    <source>
        <dbReference type="PROSITE" id="PS50095"/>
    </source>
</evidence>
<evidence type="ECO:0000256" key="1">
    <source>
        <dbReference type="ARBA" id="ARBA00004651"/>
    </source>
</evidence>
<dbReference type="InterPro" id="IPR004014">
    <property type="entry name" value="ATPase_P-typ_cation-transptr_N"/>
</dbReference>
<dbReference type="SFLD" id="SFLDS00003">
    <property type="entry name" value="Haloacid_Dehalogenase"/>
    <property type="match status" value="1"/>
</dbReference>
<dbReference type="InterPro" id="IPR008250">
    <property type="entry name" value="ATPase_P-typ_transduc_dom_A_sf"/>
</dbReference>
<dbReference type="FunFam" id="1.20.1110.10:FF:000095">
    <property type="entry name" value="Sodium/potassium-transporting ATPase subunit alpha-1"/>
    <property type="match status" value="1"/>
</dbReference>
<dbReference type="FunFam" id="3.40.1110.10:FF:000001">
    <property type="entry name" value="Sodium/potassium-transporting ATPase subunit alpha"/>
    <property type="match status" value="1"/>
</dbReference>
<keyword evidence="13 22" id="KW-1133">Transmembrane helix</keyword>
<dbReference type="PhylomeDB" id="B4GW93"/>
<keyword evidence="10" id="KW-0067">ATP-binding</keyword>
<evidence type="ECO:0000256" key="14">
    <source>
        <dbReference type="ARBA" id="ARBA00023053"/>
    </source>
</evidence>
<dbReference type="PRINTS" id="PR00119">
    <property type="entry name" value="CATATPASE"/>
</dbReference>
<dbReference type="FunFam" id="2.70.150.10:FF:000003">
    <property type="entry name" value="Sodium/potassium-transporting ATPase subunit alpha"/>
    <property type="match status" value="1"/>
</dbReference>
<organism evidence="25">
    <name type="scientific">Drosophila persimilis</name>
    <name type="common">Fruit fly</name>
    <dbReference type="NCBI Taxonomy" id="7234"/>
    <lineage>
        <taxon>Eukaryota</taxon>
        <taxon>Metazoa</taxon>
        <taxon>Ecdysozoa</taxon>
        <taxon>Arthropoda</taxon>
        <taxon>Hexapoda</taxon>
        <taxon>Insecta</taxon>
        <taxon>Pterygota</taxon>
        <taxon>Neoptera</taxon>
        <taxon>Endopterygota</taxon>
        <taxon>Diptera</taxon>
        <taxon>Brachycera</taxon>
        <taxon>Muscomorpha</taxon>
        <taxon>Ephydroidea</taxon>
        <taxon>Drosophilidae</taxon>
        <taxon>Drosophila</taxon>
        <taxon>Sophophora</taxon>
    </lineage>
</organism>
<comment type="similarity">
    <text evidence="2">Belongs to the cation transport ATPase (P-type) (TC 3.A.3) family. Type IIC subfamily.</text>
</comment>
<dbReference type="Pfam" id="PF00689">
    <property type="entry name" value="Cation_ATPase_C"/>
    <property type="match status" value="1"/>
</dbReference>
<dbReference type="InterPro" id="IPR018303">
    <property type="entry name" value="ATPase_P-typ_P_site"/>
</dbReference>
<keyword evidence="17" id="KW-0739">Sodium transport</keyword>
<dbReference type="FunFam" id="1.20.1110.10:FF:000038">
    <property type="entry name" value="Sodium/potassium-transporting ATPase subunit alpha"/>
    <property type="match status" value="1"/>
</dbReference>
<dbReference type="GO" id="GO:0030007">
    <property type="term" value="P:intracellular potassium ion homeostasis"/>
    <property type="evidence" value="ECO:0007669"/>
    <property type="project" value="TreeGrafter"/>
</dbReference>
<keyword evidence="15" id="KW-0406">Ion transport</keyword>
<dbReference type="PANTHER" id="PTHR43294:SF13">
    <property type="entry name" value="SODIUM_POTASSIUM-TRANSPORTING ATPASE SUBUNIT ALPHA"/>
    <property type="match status" value="1"/>
</dbReference>
<keyword evidence="8 22" id="KW-0812">Transmembrane</keyword>
<dbReference type="SUPFAM" id="SSF81660">
    <property type="entry name" value="Metal cation-transporting ATPase, ATP-binding domain N"/>
    <property type="match status" value="1"/>
</dbReference>
<keyword evidence="4" id="KW-1003">Cell membrane</keyword>
<dbReference type="InterPro" id="IPR006068">
    <property type="entry name" value="ATPase_P-typ_cation-transptr_C"/>
</dbReference>
<dbReference type="InterPro" id="IPR002859">
    <property type="entry name" value="PKD/REJ-like"/>
</dbReference>
<dbReference type="InterPro" id="IPR005775">
    <property type="entry name" value="P-type_ATPase_IIC"/>
</dbReference>
<dbReference type="PRINTS" id="PR00121">
    <property type="entry name" value="NAKATPASE"/>
</dbReference>
<dbReference type="Proteomes" id="UP000008744">
    <property type="component" value="Unassembled WGS sequence"/>
</dbReference>
<keyword evidence="12" id="KW-1278">Translocase</keyword>
<dbReference type="SUPFAM" id="SSF81665">
    <property type="entry name" value="Calcium ATPase, transmembrane domain M"/>
    <property type="match status" value="1"/>
</dbReference>
<dbReference type="Gene3D" id="2.70.150.10">
    <property type="entry name" value="Calcium-transporting ATPase, cytoplasmic transduction domain A"/>
    <property type="match status" value="1"/>
</dbReference>
<dbReference type="Pfam" id="PF00690">
    <property type="entry name" value="Cation_ATPase_N"/>
    <property type="match status" value="1"/>
</dbReference>
<dbReference type="Gene3D" id="1.20.1110.10">
    <property type="entry name" value="Calcium-transporting ATPase, transmembrane domain"/>
    <property type="match status" value="1"/>
</dbReference>
<comment type="function">
    <text evidence="18">This is the catalytic component of the active enzyme, which catalyzes the hydrolysis of ATP coupled with the exchange of sodium and potassium ions across the plasma membrane. This action creates the electrochemical gradient of sodium and potassium ions, providing the energy for active transport of various nutrients.</text>
</comment>
<dbReference type="SFLD" id="SFLDG00002">
    <property type="entry name" value="C1.7:_P-type_atpase_like"/>
    <property type="match status" value="1"/>
</dbReference>
<keyword evidence="5" id="KW-0633">Potassium transport</keyword>
<dbReference type="GO" id="GO:0090533">
    <property type="term" value="C:cation-transporting ATPase complex"/>
    <property type="evidence" value="ECO:0007669"/>
    <property type="project" value="UniProtKB-ARBA"/>
</dbReference>
<feature type="transmembrane region" description="Helical" evidence="22">
    <location>
        <begin position="1267"/>
        <end position="1288"/>
    </location>
</feature>
<dbReference type="Pfam" id="PF13246">
    <property type="entry name" value="Cation_ATPase"/>
    <property type="match status" value="1"/>
</dbReference>
<dbReference type="EMBL" id="CH479194">
    <property type="protein sequence ID" value="EDW26977.1"/>
    <property type="molecule type" value="Genomic_DNA"/>
</dbReference>
<dbReference type="NCBIfam" id="TIGR01106">
    <property type="entry name" value="ATPase-IIC_X-K"/>
    <property type="match status" value="1"/>
</dbReference>
<evidence type="ECO:0000256" key="8">
    <source>
        <dbReference type="ARBA" id="ARBA00022692"/>
    </source>
</evidence>
<evidence type="ECO:0000256" key="3">
    <source>
        <dbReference type="ARBA" id="ARBA00022448"/>
    </source>
</evidence>
<evidence type="ECO:0000256" key="22">
    <source>
        <dbReference type="SAM" id="Phobius"/>
    </source>
</evidence>
<dbReference type="GO" id="GO:0036376">
    <property type="term" value="P:sodium ion export across plasma membrane"/>
    <property type="evidence" value="ECO:0007669"/>
    <property type="project" value="TreeGrafter"/>
</dbReference>
<dbReference type="PROSITE" id="PS00154">
    <property type="entry name" value="ATPASE_E1_E2"/>
    <property type="match status" value="1"/>
</dbReference>
<feature type="transmembrane region" description="Helical" evidence="22">
    <location>
        <begin position="2016"/>
        <end position="2041"/>
    </location>
</feature>
<reference evidence="24 25" key="1">
    <citation type="journal article" date="2007" name="Nature">
        <title>Evolution of genes and genomes on the Drosophila phylogeny.</title>
        <authorList>
            <consortium name="Drosophila 12 Genomes Consortium"/>
            <person name="Clark A.G."/>
            <person name="Eisen M.B."/>
            <person name="Smith D.R."/>
            <person name="Bergman C.M."/>
            <person name="Oliver B."/>
            <person name="Markow T.A."/>
            <person name="Kaufman T.C."/>
            <person name="Kellis M."/>
            <person name="Gelbart W."/>
            <person name="Iyer V.N."/>
            <person name="Pollard D.A."/>
            <person name="Sackton T.B."/>
            <person name="Larracuente A.M."/>
            <person name="Singh N.D."/>
            <person name="Abad J.P."/>
            <person name="Abt D.N."/>
            <person name="Adryan B."/>
            <person name="Aguade M."/>
            <person name="Akashi H."/>
            <person name="Anderson W.W."/>
            <person name="Aquadro C.F."/>
            <person name="Ardell D.H."/>
            <person name="Arguello R."/>
            <person name="Artieri C.G."/>
            <person name="Barbash D.A."/>
            <person name="Barker D."/>
            <person name="Barsanti P."/>
            <person name="Batterham P."/>
            <person name="Batzoglou S."/>
            <person name="Begun D."/>
            <person name="Bhutkar A."/>
            <person name="Blanco E."/>
            <person name="Bosak S.A."/>
            <person name="Bradley R.K."/>
            <person name="Brand A.D."/>
            <person name="Brent M.R."/>
            <person name="Brooks A.N."/>
            <person name="Brown R.H."/>
            <person name="Butlin R.K."/>
            <person name="Caggese C."/>
            <person name="Calvi B.R."/>
            <person name="Bernardo de Carvalho A."/>
            <person name="Caspi A."/>
            <person name="Castrezana S."/>
            <person name="Celniker S.E."/>
            <person name="Chang J.L."/>
            <person name="Chapple C."/>
            <person name="Chatterji S."/>
            <person name="Chinwalla A."/>
            <person name="Civetta A."/>
            <person name="Clifton S.W."/>
            <person name="Comeron J.M."/>
            <person name="Costello J.C."/>
            <person name="Coyne J.A."/>
            <person name="Daub J."/>
            <person name="David R.G."/>
            <person name="Delcher A.L."/>
            <person name="Delehaunty K."/>
            <person name="Do C.B."/>
            <person name="Ebling H."/>
            <person name="Edwards K."/>
            <person name="Eickbush T."/>
            <person name="Evans J.D."/>
            <person name="Filipski A."/>
            <person name="Findeiss S."/>
            <person name="Freyhult E."/>
            <person name="Fulton L."/>
            <person name="Fulton R."/>
            <person name="Garcia A.C."/>
            <person name="Gardiner A."/>
            <person name="Garfield D.A."/>
            <person name="Garvin B.E."/>
            <person name="Gibson G."/>
            <person name="Gilbert D."/>
            <person name="Gnerre S."/>
            <person name="Godfrey J."/>
            <person name="Good R."/>
            <person name="Gotea V."/>
            <person name="Gravely B."/>
            <person name="Greenberg A.J."/>
            <person name="Griffiths-Jones S."/>
            <person name="Gross S."/>
            <person name="Guigo R."/>
            <person name="Gustafson E.A."/>
            <person name="Haerty W."/>
            <person name="Hahn M.W."/>
            <person name="Halligan D.L."/>
            <person name="Halpern A.L."/>
            <person name="Halter G.M."/>
            <person name="Han M.V."/>
            <person name="Heger A."/>
            <person name="Hillier L."/>
            <person name="Hinrichs A.S."/>
            <person name="Holmes I."/>
            <person name="Hoskins R.A."/>
            <person name="Hubisz M.J."/>
            <person name="Hultmark D."/>
            <person name="Huntley M.A."/>
            <person name="Jaffe D.B."/>
            <person name="Jagadeeshan S."/>
            <person name="Jeck W.R."/>
            <person name="Johnson J."/>
            <person name="Jones C.D."/>
            <person name="Jordan W.C."/>
            <person name="Karpen G.H."/>
            <person name="Kataoka E."/>
            <person name="Keightley P.D."/>
            <person name="Kheradpour P."/>
            <person name="Kirkness E.F."/>
            <person name="Koerich L.B."/>
            <person name="Kristiansen K."/>
            <person name="Kudrna D."/>
            <person name="Kulathinal R.J."/>
            <person name="Kumar S."/>
            <person name="Kwok R."/>
            <person name="Lander E."/>
            <person name="Langley C.H."/>
            <person name="Lapoint R."/>
            <person name="Lazzaro B.P."/>
            <person name="Lee S.J."/>
            <person name="Levesque L."/>
            <person name="Li R."/>
            <person name="Lin C.F."/>
            <person name="Lin M.F."/>
            <person name="Lindblad-Toh K."/>
            <person name="Llopart A."/>
            <person name="Long M."/>
            <person name="Low L."/>
            <person name="Lozovsky E."/>
            <person name="Lu J."/>
            <person name="Luo M."/>
            <person name="Machado C.A."/>
            <person name="Makalowski W."/>
            <person name="Marzo M."/>
            <person name="Matsuda M."/>
            <person name="Matzkin L."/>
            <person name="McAllister B."/>
            <person name="McBride C.S."/>
            <person name="McKernan B."/>
            <person name="McKernan K."/>
            <person name="Mendez-Lago M."/>
            <person name="Minx P."/>
            <person name="Mollenhauer M.U."/>
            <person name="Montooth K."/>
            <person name="Mount S.M."/>
            <person name="Mu X."/>
            <person name="Myers E."/>
            <person name="Negre B."/>
            <person name="Newfeld S."/>
            <person name="Nielsen R."/>
            <person name="Noor M.A."/>
            <person name="O'Grady P."/>
            <person name="Pachter L."/>
            <person name="Papaceit M."/>
            <person name="Parisi M.J."/>
            <person name="Parisi M."/>
            <person name="Parts L."/>
            <person name="Pedersen J.S."/>
            <person name="Pesole G."/>
            <person name="Phillippy A.M."/>
            <person name="Ponting C.P."/>
            <person name="Pop M."/>
            <person name="Porcelli D."/>
            <person name="Powell J.R."/>
            <person name="Prohaska S."/>
            <person name="Pruitt K."/>
            <person name="Puig M."/>
            <person name="Quesneville H."/>
            <person name="Ram K.R."/>
            <person name="Rand D."/>
            <person name="Rasmussen M.D."/>
            <person name="Reed L.K."/>
            <person name="Reenan R."/>
            <person name="Reily A."/>
            <person name="Remington K.A."/>
            <person name="Rieger T.T."/>
            <person name="Ritchie M.G."/>
            <person name="Robin C."/>
            <person name="Rogers Y.H."/>
            <person name="Rohde C."/>
            <person name="Rozas J."/>
            <person name="Rubenfield M.J."/>
            <person name="Ruiz A."/>
            <person name="Russo S."/>
            <person name="Salzberg S.L."/>
            <person name="Sanchez-Gracia A."/>
            <person name="Saranga D.J."/>
            <person name="Sato H."/>
            <person name="Schaeffer S.W."/>
            <person name="Schatz M.C."/>
            <person name="Schlenke T."/>
            <person name="Schwartz R."/>
            <person name="Segarra C."/>
            <person name="Singh R.S."/>
            <person name="Sirot L."/>
            <person name="Sirota M."/>
            <person name="Sisneros N.B."/>
            <person name="Smith C.D."/>
            <person name="Smith T.F."/>
            <person name="Spieth J."/>
            <person name="Stage D.E."/>
            <person name="Stark A."/>
            <person name="Stephan W."/>
            <person name="Strausberg R.L."/>
            <person name="Strempel S."/>
            <person name="Sturgill D."/>
            <person name="Sutton G."/>
            <person name="Sutton G.G."/>
            <person name="Tao W."/>
            <person name="Teichmann S."/>
            <person name="Tobari Y.N."/>
            <person name="Tomimura Y."/>
            <person name="Tsolas J.M."/>
            <person name="Valente V.L."/>
            <person name="Venter E."/>
            <person name="Venter J.C."/>
            <person name="Vicario S."/>
            <person name="Vieira F.G."/>
            <person name="Vilella A.J."/>
            <person name="Villasante A."/>
            <person name="Walenz B."/>
            <person name="Wang J."/>
            <person name="Wasserman M."/>
            <person name="Watts T."/>
            <person name="Wilson D."/>
            <person name="Wilson R.K."/>
            <person name="Wing R.A."/>
            <person name="Wolfner M.F."/>
            <person name="Wong A."/>
            <person name="Wong G.K."/>
            <person name="Wu C.I."/>
            <person name="Wu G."/>
            <person name="Yamamoto D."/>
            <person name="Yang H.P."/>
            <person name="Yang S.P."/>
            <person name="Yorke J.A."/>
            <person name="Yoshida K."/>
            <person name="Zdobnov E."/>
            <person name="Zhang P."/>
            <person name="Zhang Y."/>
            <person name="Zimin A.V."/>
            <person name="Baldwin J."/>
            <person name="Abdouelleil A."/>
            <person name="Abdulkadir J."/>
            <person name="Abebe A."/>
            <person name="Abera B."/>
            <person name="Abreu J."/>
            <person name="Acer S.C."/>
            <person name="Aftuck L."/>
            <person name="Alexander A."/>
            <person name="An P."/>
            <person name="Anderson E."/>
            <person name="Anderson S."/>
            <person name="Arachi H."/>
            <person name="Azer M."/>
            <person name="Bachantsang P."/>
            <person name="Barry A."/>
            <person name="Bayul T."/>
            <person name="Berlin A."/>
            <person name="Bessette D."/>
            <person name="Bloom T."/>
            <person name="Blye J."/>
            <person name="Boguslavskiy L."/>
            <person name="Bonnet C."/>
            <person name="Boukhgalter B."/>
            <person name="Bourzgui I."/>
            <person name="Brown A."/>
            <person name="Cahill P."/>
            <person name="Channer S."/>
            <person name="Cheshatsang Y."/>
            <person name="Chuda L."/>
            <person name="Citroen M."/>
            <person name="Collymore A."/>
            <person name="Cooke P."/>
            <person name="Costello M."/>
            <person name="D'Aco K."/>
            <person name="Daza R."/>
            <person name="De Haan G."/>
            <person name="DeGray S."/>
            <person name="DeMaso C."/>
            <person name="Dhargay N."/>
            <person name="Dooley K."/>
            <person name="Dooley E."/>
            <person name="Doricent M."/>
            <person name="Dorje P."/>
            <person name="Dorjee K."/>
            <person name="Dupes A."/>
            <person name="Elong R."/>
            <person name="Falk J."/>
            <person name="Farina A."/>
            <person name="Faro S."/>
            <person name="Ferguson D."/>
            <person name="Fisher S."/>
            <person name="Foley C.D."/>
            <person name="Franke A."/>
            <person name="Friedrich D."/>
            <person name="Gadbois L."/>
            <person name="Gearin G."/>
            <person name="Gearin C.R."/>
            <person name="Giannoukos G."/>
            <person name="Goode T."/>
            <person name="Graham J."/>
            <person name="Grandbois E."/>
            <person name="Grewal S."/>
            <person name="Gyaltsen K."/>
            <person name="Hafez N."/>
            <person name="Hagos B."/>
            <person name="Hall J."/>
            <person name="Henson C."/>
            <person name="Hollinger A."/>
            <person name="Honan T."/>
            <person name="Huard M.D."/>
            <person name="Hughes L."/>
            <person name="Hurhula B."/>
            <person name="Husby M.E."/>
            <person name="Kamat A."/>
            <person name="Kanga B."/>
            <person name="Kashin S."/>
            <person name="Khazanovich D."/>
            <person name="Kisner P."/>
            <person name="Lance K."/>
            <person name="Lara M."/>
            <person name="Lee W."/>
            <person name="Lennon N."/>
            <person name="Letendre F."/>
            <person name="LeVine R."/>
            <person name="Lipovsky A."/>
            <person name="Liu X."/>
            <person name="Liu J."/>
            <person name="Liu S."/>
            <person name="Lokyitsang T."/>
            <person name="Lokyitsang Y."/>
            <person name="Lubonja R."/>
            <person name="Lui A."/>
            <person name="MacDonald P."/>
            <person name="Magnisalis V."/>
            <person name="Maru K."/>
            <person name="Matthews C."/>
            <person name="McCusker W."/>
            <person name="McDonough S."/>
            <person name="Mehta T."/>
            <person name="Meldrim J."/>
            <person name="Meneus L."/>
            <person name="Mihai O."/>
            <person name="Mihalev A."/>
            <person name="Mihova T."/>
            <person name="Mittelman R."/>
            <person name="Mlenga V."/>
            <person name="Montmayeur A."/>
            <person name="Mulrain L."/>
            <person name="Navidi A."/>
            <person name="Naylor J."/>
            <person name="Negash T."/>
            <person name="Nguyen T."/>
            <person name="Nguyen N."/>
            <person name="Nicol R."/>
            <person name="Norbu C."/>
            <person name="Norbu N."/>
            <person name="Novod N."/>
            <person name="O'Neill B."/>
            <person name="Osman S."/>
            <person name="Markiewicz E."/>
            <person name="Oyono O.L."/>
            <person name="Patti C."/>
            <person name="Phunkhang P."/>
            <person name="Pierre F."/>
            <person name="Priest M."/>
            <person name="Raghuraman S."/>
            <person name="Rege F."/>
            <person name="Reyes R."/>
            <person name="Rise C."/>
            <person name="Rogov P."/>
            <person name="Ross K."/>
            <person name="Ryan E."/>
            <person name="Settipalli S."/>
            <person name="Shea T."/>
            <person name="Sherpa N."/>
            <person name="Shi L."/>
            <person name="Shih D."/>
            <person name="Sparrow T."/>
            <person name="Spaulding J."/>
            <person name="Stalker J."/>
            <person name="Stange-Thomann N."/>
            <person name="Stavropoulos S."/>
            <person name="Stone C."/>
            <person name="Strader C."/>
            <person name="Tesfaye S."/>
            <person name="Thomson T."/>
            <person name="Thoulutsang Y."/>
            <person name="Thoulutsang D."/>
            <person name="Topham K."/>
            <person name="Topping I."/>
            <person name="Tsamla T."/>
            <person name="Vassiliev H."/>
            <person name="Vo A."/>
            <person name="Wangchuk T."/>
            <person name="Wangdi T."/>
            <person name="Weiand M."/>
            <person name="Wilkinson J."/>
            <person name="Wilson A."/>
            <person name="Yadav S."/>
            <person name="Young G."/>
            <person name="Yu Q."/>
            <person name="Zembek L."/>
            <person name="Zhong D."/>
            <person name="Zimmer A."/>
            <person name="Zwirko Z."/>
            <person name="Jaffe D.B."/>
            <person name="Alvarez P."/>
            <person name="Brockman W."/>
            <person name="Butler J."/>
            <person name="Chin C."/>
            <person name="Gnerre S."/>
            <person name="Grabherr M."/>
            <person name="Kleber M."/>
            <person name="Mauceli E."/>
            <person name="MacCallum I."/>
        </authorList>
    </citation>
    <scope>NUCLEOTIDE SEQUENCE [LARGE SCALE GENOMIC DNA]</scope>
    <source>
        <strain evidence="25">MSH-3 / Tucson 14011-0111.49</strain>
    </source>
</reference>
<dbReference type="GO" id="GO:0005391">
    <property type="term" value="F:P-type sodium:potassium-exchanging transporter activity"/>
    <property type="evidence" value="ECO:0007669"/>
    <property type="project" value="UniProtKB-EC"/>
</dbReference>
<evidence type="ECO:0000256" key="21">
    <source>
        <dbReference type="PROSITE-ProRule" id="PRU00152"/>
    </source>
</evidence>
<dbReference type="Gene3D" id="3.40.1110.10">
    <property type="entry name" value="Calcium-transporting ATPase, cytoplasmic domain N"/>
    <property type="match status" value="1"/>
</dbReference>
<dbReference type="InterPro" id="IPR023214">
    <property type="entry name" value="HAD_sf"/>
</dbReference>
<evidence type="ECO:0000313" key="24">
    <source>
        <dbReference type="EMBL" id="EDW26977.1"/>
    </source>
</evidence>
<dbReference type="InterPro" id="IPR001757">
    <property type="entry name" value="P_typ_ATPase"/>
</dbReference>
<dbReference type="GO" id="GO:0098797">
    <property type="term" value="C:plasma membrane protein complex"/>
    <property type="evidence" value="ECO:0007669"/>
    <property type="project" value="UniProtKB-ARBA"/>
</dbReference>
<dbReference type="SUPFAM" id="SSF49723">
    <property type="entry name" value="Lipase/lipooxygenase domain (PLAT/LH2 domain)"/>
    <property type="match status" value="1"/>
</dbReference>
<dbReference type="SFLD" id="SFLDF00027">
    <property type="entry name" value="p-type_atpase"/>
    <property type="match status" value="1"/>
</dbReference>
<dbReference type="Gene3D" id="3.40.50.1000">
    <property type="entry name" value="HAD superfamily/HAD-like"/>
    <property type="match status" value="1"/>
</dbReference>
<evidence type="ECO:0000256" key="13">
    <source>
        <dbReference type="ARBA" id="ARBA00022989"/>
    </source>
</evidence>
<keyword evidence="7" id="KW-0740">Sodium/potassium transport</keyword>
<feature type="transmembrane region" description="Helical" evidence="22">
    <location>
        <begin position="1491"/>
        <end position="1514"/>
    </location>
</feature>
<dbReference type="InterPro" id="IPR050510">
    <property type="entry name" value="Cation_transp_ATPase_P-type"/>
</dbReference>
<dbReference type="OrthoDB" id="3352408at2759"/>
<sequence length="2190" mass="249290">MKVRILVDYFQTNVSEHQGALAWYRTANLRETLDFYDVKIEKDLPYVKGHFHVSRANFFSSGHFLITAIITTEGLYDNAVTATTYTIVKLMQGNACEPKFDIPSCFDSNRPQYYETSKEIVLRANFSRFCPMDTFIQYHWTLHDSTDAKLLQFLGATLRPEIKLSRHRLSVRQQSPLSRIVLVRLNAKIVGRRIPLVARCYLSLASQRLFPVIRGGNYRRVFRGKTISISGSLSKDLSLAREGPQHLEYKWSCTAKMKQHKNVCKKDMGTRDRIIIPPYSQPNNQTLHVVLLIRSAFDPIRTARSRQKLDFALSPHLINLEVACVRNCEENKYYPGKPIHLMGKCEGVGNKNITKWEWLVGNLPVEGHANRLIYTEKDMKKQNVSIHLNVEAAHLYNPSYNYYGEDWIFLEKNMGPTDTKCTIVPRDGYAFETLFMIQCQRSRARFMPLRYCVEVGNVLIIDWQSNREMVVRLLPTNKVYVKICDKLDVCENVELKVRVRTIPIPEKEPEVIADHLARVRHWLEYADWQKAYPLLSLISKAIKTKEMLVIFTDTLAAHVPQSTVELTQLVRLTKNVVVTIQPLDDMKALILARMFHRITSTYKLIVESNDLTLLDEYYEQMTSDMCDMLDIINAEWEYIPKAHCLTESESCININHFGKRLEQLSSLRPLLEHVDNWMYAYWKLSNCLIYMGMETARRLHPHEGPRLIKKDSFTIHMESFDLDYQRSLRFESADSMHTLSFSRNLLRELRRRLRHNEVLISVRSHKISQYWWYPKKRSRTQELVVNAFTTSSMFLPSAPLLEPLKFFARLENTPKIDIAERDRRSELFGGPEEEAYAVIHDNVYTPFEVRMYRTEIYAKSVLKVTFIRAQIDYDVLIRMTNVPKLEDMDVHGAMCRVKYGIEQRTNFLLRNRCGEARSAFIYLRAANPSEPWDTFDQNGAYFSFATEIHICRAWNSSGTEHSWQKISCMPDMIKSTNSGVHCSCNVIGDFDVDAMPIITVPVNIKCHLDRPVARRHYDMLIVYVLITVLTVIYIIHHMKKIRHWDRQLCVVDYYTRALYYRGDIVLRLTFGGRLNAGSSGNIIVSLKSSQGTVQMIVYQDPICKSFLRNSTVSFRIQRELVQVPAEIAIGHDDSGIYPHFFCRTVVLTDMHTGQTQTFLIHKWLRGAPNTSRYISAPVFYFAKTTEKEKRKFIKLKETKKDIQSYKKDVETDLHKIPLEELLARMNTDPVKGLSKSDAAVRLEQDGPNMLTPAAETSQFVIFLRNMFGGFAMLLWAGSFLCFVGYIIQSQTQPDAPDDNMFLGLALAILVIITGLFSYFQVHKSSAIMDSFKNMVPQYATVIRDGEINTIPADQLVKGDIVEVKFGDRVPADIRILESHGLKVDNSSLTGESEPQVRSPEYTHENPLETKNLAFFSTNVLEGTCRGVVISCGDNTVMGRIANLAAGLDEVQSPISREIERFIRFITILACLLGFTFFVIALVLGYTFIDAVVFLIGIIVANVPEGLLVTVTVCLTLTAKRMASNNCLVKNLEAVETLGSTSTICSDKTGTLTQNRMTVAHMWYDQAIVECDTTENFRGSKFDKSDASFNALLLCSALCNSADFKGGQEDLPIIKKDVSGNASEAALLKFAETVYGGVGPVRRKHLKMTEIPFNSTEKYQVSVHEFDSEDAHYIVEMKGAPERILDRCETIMIQGETVKLTQHLKDEFEEAYMEMGGMGERVLGFADLMLTKNEYPLSYEFSTEPPNFPLTQLRFVGLISMIDPPRAAVPDAVSKCRSAGVRVIMVTGDHPITAKAIAKSVGIITKPTAEDIAKSRGVDIHEVDPRSATSIVVHGGELRDMKAEDLDAVIYYHTEIVFARTSPQQKLIIVEACQRRGEIVAVTGDGVNDSPALKRADIGVAMGIAGSDVSKQAADMILLDDNFASIVVGIEEGRLIFDNLKKSIAYTLTSNLPEIVPFLLFVTIDIPLALGTIAILCIDIGTDMLPAISLAYEKAESDIMSRMPRDPFEDRLVNKKLILMAYLQIGVIQTVACFFTFFAIMAEHGFPPMSLVGVRDQWDAKDVEDLRDDYGQEWTYEERKELQYTACTGYFVSIVVTQWADLIICKTRRNSILHQGMSNHVLNFALVLETVIAGALCYLPGMKKALRMYPVKFIWWTYAFPFGVLIILFDEGRRYLIRRNPGGWVEQETYY</sequence>
<dbReference type="eggNOG" id="KOG0203">
    <property type="taxonomic scope" value="Eukaryota"/>
</dbReference>
<keyword evidence="16 22" id="KW-0472">Membrane</keyword>
<dbReference type="GO" id="GO:1990573">
    <property type="term" value="P:potassium ion import across plasma membrane"/>
    <property type="evidence" value="ECO:0007669"/>
    <property type="project" value="TreeGrafter"/>
</dbReference>
<dbReference type="SUPFAM" id="SSF81653">
    <property type="entry name" value="Calcium ATPase, transduction domain A"/>
    <property type="match status" value="1"/>
</dbReference>
<evidence type="ECO:0000256" key="4">
    <source>
        <dbReference type="ARBA" id="ARBA00022475"/>
    </source>
</evidence>
<keyword evidence="6" id="KW-0597">Phosphoprotein</keyword>
<evidence type="ECO:0000256" key="20">
    <source>
        <dbReference type="ARBA" id="ARBA00039096"/>
    </source>
</evidence>
<dbReference type="InterPro" id="IPR023299">
    <property type="entry name" value="ATPase_P-typ_cyto_dom_N"/>
</dbReference>
<dbReference type="PROSITE" id="PS50095">
    <property type="entry name" value="PLAT"/>
    <property type="match status" value="1"/>
</dbReference>
<dbReference type="InterPro" id="IPR036392">
    <property type="entry name" value="PLAT/LH2_dom_sf"/>
</dbReference>
<evidence type="ECO:0000256" key="16">
    <source>
        <dbReference type="ARBA" id="ARBA00023136"/>
    </source>
</evidence>
<dbReference type="NCBIfam" id="TIGR01494">
    <property type="entry name" value="ATPase_P-type"/>
    <property type="match status" value="2"/>
</dbReference>
<comment type="subcellular location">
    <subcellularLocation>
        <location evidence="1">Cell membrane</location>
        <topology evidence="1">Multi-pass membrane protein</topology>
    </subcellularLocation>
</comment>
<feature type="transmembrane region" description="Helical" evidence="22">
    <location>
        <begin position="1461"/>
        <end position="1485"/>
    </location>
</feature>
<dbReference type="GO" id="GO:1902600">
    <property type="term" value="P:proton transmembrane transport"/>
    <property type="evidence" value="ECO:0007669"/>
    <property type="project" value="TreeGrafter"/>
</dbReference>
<accession>B4GW93</accession>
<evidence type="ECO:0000256" key="19">
    <source>
        <dbReference type="ARBA" id="ARBA00038795"/>
    </source>
</evidence>
<dbReference type="CDD" id="cd02608">
    <property type="entry name" value="P-type_ATPase_Na-K_like"/>
    <property type="match status" value="1"/>
</dbReference>
<protein>
    <recommendedName>
        <fullName evidence="20">Na(+)/K(+)-exchanging ATPase</fullName>
        <ecNumber evidence="20">7.2.2.13</ecNumber>
    </recommendedName>
</protein>
<keyword evidence="14" id="KW-0915">Sodium</keyword>
<dbReference type="InterPro" id="IPR036412">
    <property type="entry name" value="HAD-like_sf"/>
</dbReference>
<dbReference type="InterPro" id="IPR001024">
    <property type="entry name" value="PLAT/LH2_dom"/>
</dbReference>
<dbReference type="GO" id="GO:0016887">
    <property type="term" value="F:ATP hydrolysis activity"/>
    <property type="evidence" value="ECO:0007669"/>
    <property type="project" value="InterPro"/>
</dbReference>
<dbReference type="GO" id="GO:0006883">
    <property type="term" value="P:intracellular sodium ion homeostasis"/>
    <property type="evidence" value="ECO:0007669"/>
    <property type="project" value="TreeGrafter"/>
</dbReference>
<evidence type="ECO:0000256" key="15">
    <source>
        <dbReference type="ARBA" id="ARBA00023065"/>
    </source>
</evidence>
<dbReference type="InterPro" id="IPR044492">
    <property type="entry name" value="P_typ_ATPase_HD_dom"/>
</dbReference>
<name>B4GW93_DROPE</name>
<dbReference type="HOGENOM" id="CLU_231336_0_0_1"/>
<proteinExistence type="inferred from homology"/>
<dbReference type="Pfam" id="PF02010">
    <property type="entry name" value="REJ"/>
    <property type="match status" value="1"/>
</dbReference>
<evidence type="ECO:0000256" key="18">
    <source>
        <dbReference type="ARBA" id="ARBA00037422"/>
    </source>
</evidence>
<dbReference type="GO" id="GO:0005524">
    <property type="term" value="F:ATP binding"/>
    <property type="evidence" value="ECO:0007669"/>
    <property type="project" value="UniProtKB-KW"/>
</dbReference>
<evidence type="ECO:0000256" key="2">
    <source>
        <dbReference type="ARBA" id="ARBA00006934"/>
    </source>
</evidence>
<feature type="transmembrane region" description="Helical" evidence="22">
    <location>
        <begin position="1017"/>
        <end position="1036"/>
    </location>
</feature>
<evidence type="ECO:0000256" key="9">
    <source>
        <dbReference type="ARBA" id="ARBA00022741"/>
    </source>
</evidence>
<evidence type="ECO:0000256" key="17">
    <source>
        <dbReference type="ARBA" id="ARBA00023201"/>
    </source>
</evidence>
<comment type="subunit">
    <text evidence="19">The sodium/potassium-transporting ATPase is composed of a catalytic alpha subunit, an auxiliary non-catalytic beta subunit and an additional regulatory subunit.</text>
</comment>
<keyword evidence="3" id="KW-0813">Transport</keyword>
<dbReference type="FunFam" id="3.40.50.1000:FF:000083">
    <property type="entry name" value="Sodium/potassium-transporting ATPase subunit alpha"/>
    <property type="match status" value="1"/>
</dbReference>
<evidence type="ECO:0000256" key="5">
    <source>
        <dbReference type="ARBA" id="ARBA00022538"/>
    </source>
</evidence>
<feature type="transmembrane region" description="Helical" evidence="22">
    <location>
        <begin position="2120"/>
        <end position="2140"/>
    </location>
</feature>
<evidence type="ECO:0000313" key="25">
    <source>
        <dbReference type="Proteomes" id="UP000008744"/>
    </source>
</evidence>
<dbReference type="InterPro" id="IPR059000">
    <property type="entry name" value="ATPase_P-type_domA"/>
</dbReference>
<dbReference type="STRING" id="7234.B4GW93"/>
<dbReference type="SMART" id="SM00831">
    <property type="entry name" value="Cation_ATPase_N"/>
    <property type="match status" value="1"/>
</dbReference>
<dbReference type="Gene3D" id="2.60.60.20">
    <property type="entry name" value="PLAT/LH2 domain"/>
    <property type="match status" value="1"/>
</dbReference>
<comment type="caution">
    <text evidence="21">Lacks conserved residue(s) required for the propagation of feature annotation.</text>
</comment>
<dbReference type="PANTHER" id="PTHR43294">
    <property type="entry name" value="SODIUM/POTASSIUM-TRANSPORTING ATPASE SUBUNIT ALPHA"/>
    <property type="match status" value="1"/>
</dbReference>
<evidence type="ECO:0000256" key="12">
    <source>
        <dbReference type="ARBA" id="ARBA00022967"/>
    </source>
</evidence>
<keyword evidence="9" id="KW-0547">Nucleotide-binding</keyword>
<dbReference type="InterPro" id="IPR023298">
    <property type="entry name" value="ATPase_P-typ_TM_dom_sf"/>
</dbReference>
<feature type="transmembrane region" description="Helical" evidence="22">
    <location>
        <begin position="2152"/>
        <end position="2168"/>
    </location>
</feature>
<keyword evidence="11" id="KW-0630">Potassium</keyword>
<evidence type="ECO:0000256" key="6">
    <source>
        <dbReference type="ARBA" id="ARBA00022553"/>
    </source>
</evidence>
<feature type="domain" description="PLAT" evidence="23">
    <location>
        <begin position="1062"/>
        <end position="1178"/>
    </location>
</feature>
<dbReference type="EC" id="7.2.2.13" evidence="20"/>
<keyword evidence="25" id="KW-1185">Reference proteome</keyword>
<dbReference type="Pfam" id="PF00122">
    <property type="entry name" value="E1-E2_ATPase"/>
    <property type="match status" value="1"/>
</dbReference>
<dbReference type="Pfam" id="PF01477">
    <property type="entry name" value="PLAT"/>
    <property type="match status" value="1"/>
</dbReference>
<gene>
    <name evidence="24" type="primary">Dper\GL16518</name>
    <name evidence="24" type="ORF">Dper_GL16518</name>
</gene>
<evidence type="ECO:0000256" key="11">
    <source>
        <dbReference type="ARBA" id="ARBA00022958"/>
    </source>
</evidence>
<evidence type="ECO:0000256" key="7">
    <source>
        <dbReference type="ARBA" id="ARBA00022607"/>
    </source>
</evidence>
<feature type="transmembrane region" description="Helical" evidence="22">
    <location>
        <begin position="1300"/>
        <end position="1319"/>
    </location>
</feature>
<evidence type="ECO:0000256" key="10">
    <source>
        <dbReference type="ARBA" id="ARBA00022840"/>
    </source>
</evidence>
<dbReference type="SUPFAM" id="SSF56784">
    <property type="entry name" value="HAD-like"/>
    <property type="match status" value="1"/>
</dbReference>